<name>E8U579_DEIML</name>
<proteinExistence type="predicted"/>
<dbReference type="KEGG" id="dmr:Deima_0559"/>
<organism evidence="1 2">
    <name type="scientific">Deinococcus maricopensis (strain DSM 21211 / LMG 22137 / NRRL B-23946 / LB-34)</name>
    <dbReference type="NCBI Taxonomy" id="709986"/>
    <lineage>
        <taxon>Bacteria</taxon>
        <taxon>Thermotogati</taxon>
        <taxon>Deinococcota</taxon>
        <taxon>Deinococci</taxon>
        <taxon>Deinococcales</taxon>
        <taxon>Deinococcaceae</taxon>
        <taxon>Deinococcus</taxon>
    </lineage>
</organism>
<reference evidence="2" key="2">
    <citation type="submission" date="2011-01" db="EMBL/GenBank/DDBJ databases">
        <title>The complete genome of Deinococcus maricopensis DSM 21211.</title>
        <authorList>
            <consortium name="US DOE Joint Genome Institute (JGI-PGF)"/>
            <person name="Lucas S."/>
            <person name="Copeland A."/>
            <person name="Lapidus A."/>
            <person name="Goodwin L."/>
            <person name="Pitluck S."/>
            <person name="Kyrpides N."/>
            <person name="Mavromatis K."/>
            <person name="Pagani I."/>
            <person name="Ivanova N."/>
            <person name="Ovchinnikova G."/>
            <person name="Zeytun A."/>
            <person name="Detter J.C."/>
            <person name="Han C."/>
            <person name="Land M."/>
            <person name="Hauser L."/>
            <person name="Markowitz V."/>
            <person name="Cheng J.-F."/>
            <person name="Hugenholtz P."/>
            <person name="Woyke T."/>
            <person name="Wu D."/>
            <person name="Pukall R."/>
            <person name="Gehrich-Schroeter G."/>
            <person name="Brambilla E."/>
            <person name="Klenk H.-P."/>
            <person name="Eisen J.A."/>
        </authorList>
    </citation>
    <scope>NUCLEOTIDE SEQUENCE [LARGE SCALE GENOMIC DNA]</scope>
    <source>
        <strain evidence="2">DSM 21211 / LMG 22137 / NRRL B-23946 / LB-34</strain>
    </source>
</reference>
<dbReference type="HOGENOM" id="CLU_2568182_0_0_0"/>
<keyword evidence="2" id="KW-1185">Reference proteome</keyword>
<dbReference type="EMBL" id="CP002454">
    <property type="protein sequence ID" value="ADV66218.1"/>
    <property type="molecule type" value="Genomic_DNA"/>
</dbReference>
<protein>
    <submittedName>
        <fullName evidence="1">Uncharacterized protein</fullName>
    </submittedName>
</protein>
<gene>
    <name evidence="1" type="ordered locus">Deima_0559</name>
</gene>
<reference evidence="1 2" key="1">
    <citation type="journal article" date="2011" name="Stand. Genomic Sci.">
        <title>Complete genome sequence of Deinococcus maricopensis type strain (LB-34).</title>
        <authorList>
            <person name="Pukall R."/>
            <person name="Zeytun A."/>
            <person name="Lucas S."/>
            <person name="Lapidus A."/>
            <person name="Hammon N."/>
            <person name="Deshpande S."/>
            <person name="Nolan M."/>
            <person name="Cheng J.F."/>
            <person name="Pitluck S."/>
            <person name="Liolios K."/>
            <person name="Pagani I."/>
            <person name="Mikhailova N."/>
            <person name="Ivanova N."/>
            <person name="Mavromatis K."/>
            <person name="Pati A."/>
            <person name="Tapia R."/>
            <person name="Han C."/>
            <person name="Goodwin L."/>
            <person name="Chen A."/>
            <person name="Palaniappan K."/>
            <person name="Land M."/>
            <person name="Hauser L."/>
            <person name="Chang Y.J."/>
            <person name="Jeffries C.D."/>
            <person name="Brambilla E.M."/>
            <person name="Rohde M."/>
            <person name="Goker M."/>
            <person name="Detter J.C."/>
            <person name="Woyke T."/>
            <person name="Bristow J."/>
            <person name="Eisen J.A."/>
            <person name="Markowitz V."/>
            <person name="Hugenholtz P."/>
            <person name="Kyrpides N.C."/>
            <person name="Klenk H.P."/>
        </authorList>
    </citation>
    <scope>NUCLEOTIDE SEQUENCE [LARGE SCALE GENOMIC DNA]</scope>
    <source>
        <strain evidence="2">DSM 21211 / LMG 22137 / NRRL B-23946 / LB-34</strain>
    </source>
</reference>
<evidence type="ECO:0000313" key="1">
    <source>
        <dbReference type="EMBL" id="ADV66218.1"/>
    </source>
</evidence>
<accession>E8U579</accession>
<dbReference type="AlphaFoldDB" id="E8U579"/>
<dbReference type="Proteomes" id="UP000008635">
    <property type="component" value="Chromosome"/>
</dbReference>
<dbReference type="RefSeq" id="WP_013555723.1">
    <property type="nucleotide sequence ID" value="NC_014958.1"/>
</dbReference>
<dbReference type="OrthoDB" id="72104at2"/>
<evidence type="ECO:0000313" key="2">
    <source>
        <dbReference type="Proteomes" id="UP000008635"/>
    </source>
</evidence>
<sequence length="88" mass="9906">MHTLNQRTLECIAETIRTGQAHHTVVLNTLIETENQGGSGALRQLERQLSRSADALQTRQHPHTHVARTWLDATRAYLLVNATRKQAV</sequence>